<accession>A0A4Q0AI63</accession>
<evidence type="ECO:0000313" key="2">
    <source>
        <dbReference type="Proteomes" id="UP000289257"/>
    </source>
</evidence>
<protein>
    <recommendedName>
        <fullName evidence="3">Phospholipase C/D domain-containing protein</fullName>
    </recommendedName>
</protein>
<organism evidence="1 2">
    <name type="scientific">Candidatus Microsaccharimonas sossegonensis</name>
    <dbReference type="NCBI Taxonomy" id="2506948"/>
    <lineage>
        <taxon>Bacteria</taxon>
        <taxon>Candidatus Saccharimonadota</taxon>
        <taxon>Candidatus Saccharimonadia</taxon>
        <taxon>Candidatus Saccharimonadales</taxon>
        <taxon>Candidatus Saccharimonadaceae</taxon>
        <taxon>Candidatus Microsaccharimonas</taxon>
    </lineage>
</organism>
<name>A0A4Q0AI63_9BACT</name>
<dbReference type="GO" id="GO:0016788">
    <property type="term" value="F:hydrolase activity, acting on ester bonds"/>
    <property type="evidence" value="ECO:0007669"/>
    <property type="project" value="InterPro"/>
</dbReference>
<dbReference type="InterPro" id="IPR008947">
    <property type="entry name" value="PLipase_C/P1_nuclease_dom_sf"/>
</dbReference>
<gene>
    <name evidence="1" type="ORF">EOT05_03755</name>
</gene>
<dbReference type="EMBL" id="SCKX01000001">
    <property type="protein sequence ID" value="RWZ78834.1"/>
    <property type="molecule type" value="Genomic_DNA"/>
</dbReference>
<comment type="caution">
    <text evidence="1">The sequence shown here is derived from an EMBL/GenBank/DDBJ whole genome shotgun (WGS) entry which is preliminary data.</text>
</comment>
<dbReference type="AlphaFoldDB" id="A0A4Q0AI63"/>
<keyword evidence="2" id="KW-1185">Reference proteome</keyword>
<dbReference type="Proteomes" id="UP000289257">
    <property type="component" value="Unassembled WGS sequence"/>
</dbReference>
<dbReference type="SUPFAM" id="SSF48537">
    <property type="entry name" value="Phospholipase C/P1 nuclease"/>
    <property type="match status" value="1"/>
</dbReference>
<evidence type="ECO:0000313" key="1">
    <source>
        <dbReference type="EMBL" id="RWZ78834.1"/>
    </source>
</evidence>
<reference evidence="1" key="1">
    <citation type="submission" date="2019-01" db="EMBL/GenBank/DDBJ databases">
        <title>Genomic signatures and co-occurrence patterns of the ultra-small Saccharimodia (Patescibacteria phylum) suggest a symbiotic lifestyle.</title>
        <authorList>
            <person name="Lemos L."/>
            <person name="Medeiros J."/>
            <person name="Andreote F."/>
            <person name="Fernandes G."/>
            <person name="Varani A."/>
            <person name="Oliveira G."/>
            <person name="Pylro V."/>
        </authorList>
    </citation>
    <scope>NUCLEOTIDE SEQUENCE [LARGE SCALE GENOMIC DNA]</scope>
    <source>
        <strain evidence="1">AMD02</strain>
    </source>
</reference>
<sequence>MYAGTTYGKKSGRFIGVHQRIDRIARQHLKPLLIGKEFFPTAKDILHFEGDNGPDGIKRKSPSVDEPWHFIAPETFAYDNEVMRMIQDHQINLAHALKKKNVERASFEAAWMAHAIVDGLTPAHHYPLADKIEELFGMPHHERSSVREKNIIKGKNRRDTLSKNWQYWGKHGIFMNHFLYEFGVATAILGNTFGNIEITKSDLLALRQDGYPKTFAKIMQQVVKLETYETYSKNGWNRQLAKAVREELVPLIVRAVVLGWHTSLDMNRETK</sequence>
<evidence type="ECO:0008006" key="3">
    <source>
        <dbReference type="Google" id="ProtNLM"/>
    </source>
</evidence>
<proteinExistence type="predicted"/>